<accession>A0ABY8CR61</accession>
<sequence length="313" mass="34200">MSKHDLNLLVILDVLLAEGSVARAAERLRLSPSAMSRALARLRATTGDPLLVRAGRSLVPTPRALELRERVRRLVEDAEAVLRPAEKLNFRQLVRTFTLRTSEGFVENFGPDLIVRVGRQAPGVRLRFVQKSNKDSASLRDGTVDLETGVVGETTGPEVRVQALFRDRFIGVVRMGHPLSQGEITPSRYASGRHICVSRRGLDKGPIDEALKPLGLEREIVTIVGGFSTALALARASDLIASVPERHTGALRVGMHSFSLPVLMPEVTVSLLWHPRLDADPAHRWLRGCVRAVCAGQPADSSTRESTAEADAR</sequence>
<dbReference type="Proteomes" id="UP001235547">
    <property type="component" value="Chromosome 2"/>
</dbReference>
<dbReference type="PROSITE" id="PS50931">
    <property type="entry name" value="HTH_LYSR"/>
    <property type="match status" value="1"/>
</dbReference>
<evidence type="ECO:0000256" key="2">
    <source>
        <dbReference type="ARBA" id="ARBA00022458"/>
    </source>
</evidence>
<dbReference type="InterPro" id="IPR005119">
    <property type="entry name" value="LysR_subst-bd"/>
</dbReference>
<evidence type="ECO:0000256" key="5">
    <source>
        <dbReference type="ARBA" id="ARBA00023163"/>
    </source>
</evidence>
<dbReference type="InterPro" id="IPR000847">
    <property type="entry name" value="LysR_HTH_N"/>
</dbReference>
<dbReference type="Pfam" id="PF03466">
    <property type="entry name" value="LysR_substrate"/>
    <property type="match status" value="1"/>
</dbReference>
<evidence type="ECO:0000256" key="3">
    <source>
        <dbReference type="ARBA" id="ARBA00023015"/>
    </source>
</evidence>
<dbReference type="RefSeq" id="WP_280730623.1">
    <property type="nucleotide sequence ID" value="NZ_CP120367.1"/>
</dbReference>
<dbReference type="InterPro" id="IPR050389">
    <property type="entry name" value="LysR-type_TF"/>
</dbReference>
<evidence type="ECO:0000256" key="4">
    <source>
        <dbReference type="ARBA" id="ARBA00023125"/>
    </source>
</evidence>
<evidence type="ECO:0000313" key="8">
    <source>
        <dbReference type="Proteomes" id="UP001235547"/>
    </source>
</evidence>
<keyword evidence="5" id="KW-0804">Transcription</keyword>
<dbReference type="EMBL" id="CP120370">
    <property type="protein sequence ID" value="WEX79922.1"/>
    <property type="molecule type" value="Genomic_DNA"/>
</dbReference>
<organism evidence="7 8">
    <name type="scientific">Sinorhizobium numidicum</name>
    <dbReference type="NCBI Taxonomy" id="680248"/>
    <lineage>
        <taxon>Bacteria</taxon>
        <taxon>Pseudomonadati</taxon>
        <taxon>Pseudomonadota</taxon>
        <taxon>Alphaproteobacteria</taxon>
        <taxon>Hyphomicrobiales</taxon>
        <taxon>Rhizobiaceae</taxon>
        <taxon>Sinorhizobium/Ensifer group</taxon>
        <taxon>Sinorhizobium</taxon>
    </lineage>
</organism>
<dbReference type="Pfam" id="PF00126">
    <property type="entry name" value="HTH_1"/>
    <property type="match status" value="1"/>
</dbReference>
<dbReference type="SUPFAM" id="SSF53850">
    <property type="entry name" value="Periplasmic binding protein-like II"/>
    <property type="match status" value="1"/>
</dbReference>
<dbReference type="InterPro" id="IPR036388">
    <property type="entry name" value="WH-like_DNA-bd_sf"/>
</dbReference>
<dbReference type="CDD" id="cd08460">
    <property type="entry name" value="PBP2_DntR_like_1"/>
    <property type="match status" value="1"/>
</dbReference>
<name>A0ABY8CR61_9HYPH</name>
<dbReference type="Gene3D" id="3.40.190.10">
    <property type="entry name" value="Periplasmic binding protein-like II"/>
    <property type="match status" value="2"/>
</dbReference>
<comment type="similarity">
    <text evidence="1">Belongs to the LysR transcriptional regulatory family.</text>
</comment>
<keyword evidence="3" id="KW-0805">Transcription regulation</keyword>
<feature type="domain" description="HTH lysR-type" evidence="6">
    <location>
        <begin position="4"/>
        <end position="61"/>
    </location>
</feature>
<evidence type="ECO:0000313" key="7">
    <source>
        <dbReference type="EMBL" id="WEX79922.1"/>
    </source>
</evidence>
<dbReference type="InterPro" id="IPR036390">
    <property type="entry name" value="WH_DNA-bd_sf"/>
</dbReference>
<keyword evidence="8" id="KW-1185">Reference proteome</keyword>
<keyword evidence="4" id="KW-0238">DNA-binding</keyword>
<protein>
    <submittedName>
        <fullName evidence="7">LysR family transcriptional regulator</fullName>
    </submittedName>
</protein>
<evidence type="ECO:0000256" key="1">
    <source>
        <dbReference type="ARBA" id="ARBA00009437"/>
    </source>
</evidence>
<reference evidence="7 8" key="1">
    <citation type="submission" date="2023-03" db="EMBL/GenBank/DDBJ databases">
        <authorList>
            <person name="Kaur S."/>
            <person name="Espinosa-Saiz D."/>
            <person name="Velazquez E."/>
            <person name="Menendez E."/>
            <person name="diCenzo G.C."/>
        </authorList>
    </citation>
    <scope>NUCLEOTIDE SEQUENCE [LARGE SCALE GENOMIC DNA]</scope>
    <source>
        <strain evidence="7 8">LMG 27395</strain>
    </source>
</reference>
<proteinExistence type="inferred from homology"/>
<dbReference type="PANTHER" id="PTHR30118">
    <property type="entry name" value="HTH-TYPE TRANSCRIPTIONAL REGULATOR LEUO-RELATED"/>
    <property type="match status" value="1"/>
</dbReference>
<keyword evidence="2" id="KW-0536">Nodulation</keyword>
<dbReference type="Gene3D" id="1.10.10.10">
    <property type="entry name" value="Winged helix-like DNA-binding domain superfamily/Winged helix DNA-binding domain"/>
    <property type="match status" value="1"/>
</dbReference>
<gene>
    <name evidence="7" type="ORF">PYH38_001296</name>
</gene>
<dbReference type="SUPFAM" id="SSF46785">
    <property type="entry name" value="Winged helix' DNA-binding domain"/>
    <property type="match status" value="1"/>
</dbReference>
<dbReference type="PANTHER" id="PTHR30118:SF15">
    <property type="entry name" value="TRANSCRIPTIONAL REGULATORY PROTEIN"/>
    <property type="match status" value="1"/>
</dbReference>
<evidence type="ECO:0000259" key="6">
    <source>
        <dbReference type="PROSITE" id="PS50931"/>
    </source>
</evidence>